<proteinExistence type="predicted"/>
<sequence length="288" mass="29603">MAKGQDEKPKARGRQGVTGAGPGRFKDPFEDAPAKVGAVAILLSPTSAMDLADPSSPQAMAIAPGQSTISTAPAQASQDTGSATSANPVLSALKGLLSVAEAALAEQALKKPRPHREEDFYKGDPYGVDPFMTDRGAALDSASIGTPAAPPSSPNQASSTQGSQPLFMILCSAEWSHLHSALTAATAALLLRRPTTMLFSGAAIIALSPPLRAEMYGENERHARACRVATLAELLSQVQALGGRLQACEAALQLASINHEKPSALSGAAITGMVSFMAEAATGQLLCF</sequence>
<dbReference type="InterPro" id="IPR027396">
    <property type="entry name" value="DsrEFH-like"/>
</dbReference>
<dbReference type="AlphaFoldDB" id="A0A4Y6UCK7"/>
<evidence type="ECO:0000256" key="1">
    <source>
        <dbReference type="SAM" id="MobiDB-lite"/>
    </source>
</evidence>
<feature type="region of interest" description="Disordered" evidence="1">
    <location>
        <begin position="1"/>
        <end position="30"/>
    </location>
</feature>
<evidence type="ECO:0000313" key="3">
    <source>
        <dbReference type="Proteomes" id="UP000318709"/>
    </source>
</evidence>
<dbReference type="EMBL" id="CP038231">
    <property type="protein sequence ID" value="QDH14206.1"/>
    <property type="molecule type" value="Genomic_DNA"/>
</dbReference>
<name>A0A4Y6UCK7_9PROT</name>
<feature type="compositionally biased region" description="Basic and acidic residues" evidence="1">
    <location>
        <begin position="1"/>
        <end position="10"/>
    </location>
</feature>
<dbReference type="RefSeq" id="WP_141443910.1">
    <property type="nucleotide sequence ID" value="NZ_CP038231.1"/>
</dbReference>
<gene>
    <name evidence="2" type="ORF">E3E12_08420</name>
</gene>
<organism evidence="2 3">
    <name type="scientific">Formicincola oecophyllae</name>
    <dbReference type="NCBI Taxonomy" id="2558361"/>
    <lineage>
        <taxon>Bacteria</taxon>
        <taxon>Pseudomonadati</taxon>
        <taxon>Pseudomonadota</taxon>
        <taxon>Alphaproteobacteria</taxon>
        <taxon>Acetobacterales</taxon>
        <taxon>Acetobacteraceae</taxon>
        <taxon>Formicincola</taxon>
    </lineage>
</organism>
<accession>A0A4Y6UCK7</accession>
<dbReference type="SUPFAM" id="SSF75169">
    <property type="entry name" value="DsrEFH-like"/>
    <property type="match status" value="1"/>
</dbReference>
<feature type="region of interest" description="Disordered" evidence="1">
    <location>
        <begin position="141"/>
        <end position="160"/>
    </location>
</feature>
<dbReference type="Gene3D" id="3.40.1260.10">
    <property type="entry name" value="DsrEFH-like"/>
    <property type="match status" value="1"/>
</dbReference>
<reference evidence="2 3" key="1">
    <citation type="submission" date="2019-03" db="EMBL/GenBank/DDBJ databases">
        <title>The complete genome sequence of Swingsia_sp. F3b2 LMG30590(T).</title>
        <authorList>
            <person name="Chua K.-O."/>
            <person name="Chan K.-G."/>
            <person name="See-Too W.-S."/>
        </authorList>
    </citation>
    <scope>NUCLEOTIDE SEQUENCE [LARGE SCALE GENOMIC DNA]</scope>
    <source>
        <strain evidence="2 3">F3b2</strain>
    </source>
</reference>
<protein>
    <submittedName>
        <fullName evidence="2">Uncharacterized protein</fullName>
    </submittedName>
</protein>
<dbReference type="KEGG" id="swf:E3E12_08420"/>
<dbReference type="Proteomes" id="UP000318709">
    <property type="component" value="Chromosome"/>
</dbReference>
<evidence type="ECO:0000313" key="2">
    <source>
        <dbReference type="EMBL" id="QDH14206.1"/>
    </source>
</evidence>
<keyword evidence="3" id="KW-1185">Reference proteome</keyword>